<organism evidence="1 2">
    <name type="scientific">Granulicella sibirica</name>
    <dbReference type="NCBI Taxonomy" id="2479048"/>
    <lineage>
        <taxon>Bacteria</taxon>
        <taxon>Pseudomonadati</taxon>
        <taxon>Acidobacteriota</taxon>
        <taxon>Terriglobia</taxon>
        <taxon>Terriglobales</taxon>
        <taxon>Acidobacteriaceae</taxon>
        <taxon>Granulicella</taxon>
    </lineage>
</organism>
<gene>
    <name evidence="1" type="ORF">GRAN_2590</name>
</gene>
<reference evidence="1 2" key="1">
    <citation type="submission" date="2018-11" db="EMBL/GenBank/DDBJ databases">
        <authorList>
            <person name="Mardanov A.V."/>
            <person name="Ravin N.V."/>
            <person name="Dedysh S.N."/>
        </authorList>
    </citation>
    <scope>NUCLEOTIDE SEQUENCE [LARGE SCALE GENOMIC DNA]</scope>
    <source>
        <strain evidence="1 2">AF10</strain>
    </source>
</reference>
<comment type="caution">
    <text evidence="1">The sequence shown here is derived from an EMBL/GenBank/DDBJ whole genome shotgun (WGS) entry which is preliminary data.</text>
</comment>
<dbReference type="Pfam" id="PF07609">
    <property type="entry name" value="DUF1572"/>
    <property type="match status" value="1"/>
</dbReference>
<dbReference type="AlphaFoldDB" id="A0A4Q0SX90"/>
<evidence type="ECO:0008006" key="3">
    <source>
        <dbReference type="Google" id="ProtNLM"/>
    </source>
</evidence>
<evidence type="ECO:0000313" key="2">
    <source>
        <dbReference type="Proteomes" id="UP000289437"/>
    </source>
</evidence>
<dbReference type="EMBL" id="RDSM01000002">
    <property type="protein sequence ID" value="RXH55733.1"/>
    <property type="molecule type" value="Genomic_DNA"/>
</dbReference>
<proteinExistence type="predicted"/>
<name>A0A4Q0SX90_9BACT</name>
<dbReference type="Gene3D" id="1.20.120.450">
    <property type="entry name" value="dinb family like domain"/>
    <property type="match status" value="1"/>
</dbReference>
<reference evidence="2" key="2">
    <citation type="submission" date="2019-02" db="EMBL/GenBank/DDBJ databases">
        <title>Granulicella sibirica sp. nov., a psychrotolerant acidobacterium isolated from an organic soil layer in forested tundra, West Siberia.</title>
        <authorList>
            <person name="Oshkin I.Y."/>
            <person name="Kulichevskaya I.S."/>
            <person name="Rijpstra W.I.C."/>
            <person name="Sinninghe Damste J.S."/>
            <person name="Rakitin A.L."/>
            <person name="Ravin N.V."/>
            <person name="Dedysh S.N."/>
        </authorList>
    </citation>
    <scope>NUCLEOTIDE SEQUENCE [LARGE SCALE GENOMIC DNA]</scope>
    <source>
        <strain evidence="2">AF10</strain>
    </source>
</reference>
<keyword evidence="2" id="KW-1185">Reference proteome</keyword>
<accession>A0A4Q0SX90</accession>
<sequence>MQEHLAGCLGRLNDEQIWEKHGPHENAIGNLVLHLCGNARQWIMHGIAGVPDVRVRDAEFQATGGKTREELLGLFAETMAEARSVISSVAPERLTQVIHPQDIDVTVLEAIYQVVGHVQQHIGQIVVLTKQMTGRDVDLVMPRAR</sequence>
<protein>
    <recommendedName>
        <fullName evidence="3">DinB-like domain-containing protein</fullName>
    </recommendedName>
</protein>
<evidence type="ECO:0000313" key="1">
    <source>
        <dbReference type="EMBL" id="RXH55733.1"/>
    </source>
</evidence>
<dbReference type="SUPFAM" id="SSF109854">
    <property type="entry name" value="DinB/YfiT-like putative metalloenzymes"/>
    <property type="match status" value="1"/>
</dbReference>
<dbReference type="InterPro" id="IPR034660">
    <property type="entry name" value="DinB/YfiT-like"/>
</dbReference>
<dbReference type="InterPro" id="IPR011466">
    <property type="entry name" value="DUF1572"/>
</dbReference>
<dbReference type="Proteomes" id="UP000289437">
    <property type="component" value="Unassembled WGS sequence"/>
</dbReference>